<evidence type="ECO:0000313" key="5">
    <source>
        <dbReference type="EMBL" id="AGH42744.1"/>
    </source>
</evidence>
<dbReference type="eggNOG" id="COG4974">
    <property type="taxonomic scope" value="Bacteria"/>
</dbReference>
<dbReference type="InterPro" id="IPR004107">
    <property type="entry name" value="Integrase_SAM-like_N"/>
</dbReference>
<dbReference type="GO" id="GO:0015074">
    <property type="term" value="P:DNA integration"/>
    <property type="evidence" value="ECO:0007669"/>
    <property type="project" value="UniProtKB-KW"/>
</dbReference>
<dbReference type="InterPro" id="IPR011010">
    <property type="entry name" value="DNA_brk_join_enz"/>
</dbReference>
<dbReference type="InterPro" id="IPR044068">
    <property type="entry name" value="CB"/>
</dbReference>
<dbReference type="KEGG" id="gps:C427_0634"/>
<dbReference type="GO" id="GO:0003677">
    <property type="term" value="F:DNA binding"/>
    <property type="evidence" value="ECO:0007669"/>
    <property type="project" value="UniProtKB-UniRule"/>
</dbReference>
<dbReference type="PROSITE" id="PS51900">
    <property type="entry name" value="CB"/>
    <property type="match status" value="1"/>
</dbReference>
<dbReference type="EMBL" id="CP003837">
    <property type="protein sequence ID" value="AGH42744.1"/>
    <property type="molecule type" value="Genomic_DNA"/>
</dbReference>
<keyword evidence="2 3" id="KW-0238">DNA-binding</keyword>
<dbReference type="InterPro" id="IPR010998">
    <property type="entry name" value="Integrase_recombinase_N"/>
</dbReference>
<organism evidence="5 6">
    <name type="scientific">Paraglaciecola psychrophila 170</name>
    <dbReference type="NCBI Taxonomy" id="1129794"/>
    <lineage>
        <taxon>Bacteria</taxon>
        <taxon>Pseudomonadati</taxon>
        <taxon>Pseudomonadota</taxon>
        <taxon>Gammaproteobacteria</taxon>
        <taxon>Alteromonadales</taxon>
        <taxon>Alteromonadaceae</taxon>
        <taxon>Paraglaciecola</taxon>
    </lineage>
</organism>
<keyword evidence="6" id="KW-1185">Reference proteome</keyword>
<evidence type="ECO:0000256" key="3">
    <source>
        <dbReference type="PROSITE-ProRule" id="PRU01248"/>
    </source>
</evidence>
<feature type="domain" description="Core-binding (CB)" evidence="4">
    <location>
        <begin position="1"/>
        <end position="84"/>
    </location>
</feature>
<gene>
    <name evidence="5" type="ORF">C427_0634</name>
</gene>
<protein>
    <submittedName>
        <fullName evidence="5">Integron integrase</fullName>
    </submittedName>
</protein>
<proteinExistence type="predicted"/>
<evidence type="ECO:0000256" key="1">
    <source>
        <dbReference type="ARBA" id="ARBA00022908"/>
    </source>
</evidence>
<dbReference type="Pfam" id="PF13495">
    <property type="entry name" value="Phage_int_SAM_4"/>
    <property type="match status" value="1"/>
</dbReference>
<dbReference type="STRING" id="1129794.C427_0634"/>
<evidence type="ECO:0000256" key="2">
    <source>
        <dbReference type="ARBA" id="ARBA00023125"/>
    </source>
</evidence>
<evidence type="ECO:0000313" key="6">
    <source>
        <dbReference type="Proteomes" id="UP000011864"/>
    </source>
</evidence>
<keyword evidence="1" id="KW-0229">DNA integration</keyword>
<dbReference type="PATRIC" id="fig|1129794.4.peg.629"/>
<sequence length="84" mass="9920">MNNSPFLQHIIETMREKRYAKRTIEAYLYWIKFYINFHNKQHPAQLNDSDVEAFLNFLVNKRKVAAQTQAGALNALSFLYKAII</sequence>
<evidence type="ECO:0000259" key="4">
    <source>
        <dbReference type="PROSITE" id="PS51900"/>
    </source>
</evidence>
<dbReference type="HOGENOM" id="CLU_160081_2_0_6"/>
<dbReference type="AlphaFoldDB" id="K6ZKZ4"/>
<accession>K6ZKZ4</accession>
<dbReference type="Gene3D" id="1.10.150.130">
    <property type="match status" value="1"/>
</dbReference>
<dbReference type="SUPFAM" id="SSF56349">
    <property type="entry name" value="DNA breaking-rejoining enzymes"/>
    <property type="match status" value="1"/>
</dbReference>
<reference evidence="5 6" key="1">
    <citation type="journal article" date="2013" name="Genome Announc.">
        <title>Complete Genome Sequence of Glaciecola psychrophila Strain 170T.</title>
        <authorList>
            <person name="Yin J."/>
            <person name="Chen J."/>
            <person name="Liu G."/>
            <person name="Yu Y."/>
            <person name="Song L."/>
            <person name="Wang X."/>
            <person name="Qu X."/>
        </authorList>
    </citation>
    <scope>NUCLEOTIDE SEQUENCE [LARGE SCALE GENOMIC DNA]</scope>
    <source>
        <strain evidence="5 6">170</strain>
    </source>
</reference>
<dbReference type="Proteomes" id="UP000011864">
    <property type="component" value="Chromosome"/>
</dbReference>
<name>K6ZKZ4_9ALTE</name>